<dbReference type="InterPro" id="IPR018146">
    <property type="entry name" value="Glyoxalase_1_CS"/>
</dbReference>
<dbReference type="GO" id="GO:0005737">
    <property type="term" value="C:cytoplasm"/>
    <property type="evidence" value="ECO:0007669"/>
    <property type="project" value="TreeGrafter"/>
</dbReference>
<reference evidence="3" key="1">
    <citation type="submission" date="2018-05" db="EMBL/GenBank/DDBJ databases">
        <authorList>
            <person name="Lanie J.A."/>
            <person name="Ng W.-L."/>
            <person name="Kazmierczak K.M."/>
            <person name="Andrzejewski T.M."/>
            <person name="Davidsen T.M."/>
            <person name="Wayne K.J."/>
            <person name="Tettelin H."/>
            <person name="Glass J.I."/>
            <person name="Rusch D."/>
            <person name="Podicherti R."/>
            <person name="Tsui H.-C.T."/>
            <person name="Winkler M.E."/>
        </authorList>
    </citation>
    <scope>NUCLEOTIDE SEQUENCE</scope>
</reference>
<dbReference type="PROSITE" id="PS00934">
    <property type="entry name" value="GLYOXALASE_I_1"/>
    <property type="match status" value="1"/>
</dbReference>
<dbReference type="InterPro" id="IPR004360">
    <property type="entry name" value="Glyas_Fos-R_dOase_dom"/>
</dbReference>
<proteinExistence type="predicted"/>
<protein>
    <recommendedName>
        <fullName evidence="2">VOC domain-containing protein</fullName>
    </recommendedName>
</protein>
<dbReference type="Gene3D" id="3.10.180.10">
    <property type="entry name" value="2,3-Dihydroxybiphenyl 1,2-Dioxygenase, domain 1"/>
    <property type="match status" value="1"/>
</dbReference>
<dbReference type="GO" id="GO:0046872">
    <property type="term" value="F:metal ion binding"/>
    <property type="evidence" value="ECO:0007669"/>
    <property type="project" value="UniProtKB-KW"/>
</dbReference>
<dbReference type="Pfam" id="PF00903">
    <property type="entry name" value="Glyoxalase"/>
    <property type="match status" value="1"/>
</dbReference>
<dbReference type="InterPro" id="IPR029068">
    <property type="entry name" value="Glyas_Bleomycin-R_OHBP_Dase"/>
</dbReference>
<dbReference type="PROSITE" id="PS51819">
    <property type="entry name" value="VOC"/>
    <property type="match status" value="1"/>
</dbReference>
<name>A0A382RV46_9ZZZZ</name>
<gene>
    <name evidence="3" type="ORF">METZ01_LOCUS354194</name>
</gene>
<dbReference type="GO" id="GO:0019243">
    <property type="term" value="P:methylglyoxal catabolic process to D-lactate via S-lactoyl-glutathione"/>
    <property type="evidence" value="ECO:0007669"/>
    <property type="project" value="TreeGrafter"/>
</dbReference>
<dbReference type="SUPFAM" id="SSF54593">
    <property type="entry name" value="Glyoxalase/Bleomycin resistance protein/Dihydroxybiphenyl dioxygenase"/>
    <property type="match status" value="1"/>
</dbReference>
<evidence type="ECO:0000259" key="2">
    <source>
        <dbReference type="PROSITE" id="PS51819"/>
    </source>
</evidence>
<accession>A0A382RV46</accession>
<dbReference type="EMBL" id="UINC01124294">
    <property type="protein sequence ID" value="SVD01340.1"/>
    <property type="molecule type" value="Genomic_DNA"/>
</dbReference>
<organism evidence="3">
    <name type="scientific">marine metagenome</name>
    <dbReference type="NCBI Taxonomy" id="408172"/>
    <lineage>
        <taxon>unclassified sequences</taxon>
        <taxon>metagenomes</taxon>
        <taxon>ecological metagenomes</taxon>
    </lineage>
</organism>
<dbReference type="PANTHER" id="PTHR46036:SF5">
    <property type="entry name" value="LACTOYLGLUTATHIONE LYASE"/>
    <property type="match status" value="1"/>
</dbReference>
<evidence type="ECO:0000313" key="3">
    <source>
        <dbReference type="EMBL" id="SVD01340.1"/>
    </source>
</evidence>
<sequence>MAIVKKLLHTRYRVDDLERTIKFYTEILGLTETRRHKSPRGSELIFLSTPNSEEEIEICSYPSSGGVQVQEDLTHLAFEVESLADFKRHINAHGIEYSDGPHMKESGGGFAFIDAPEGYEIELIEKAPDSSGY</sequence>
<keyword evidence="1" id="KW-0479">Metal-binding</keyword>
<feature type="domain" description="VOC" evidence="2">
    <location>
        <begin position="6"/>
        <end position="126"/>
    </location>
</feature>
<evidence type="ECO:0000256" key="1">
    <source>
        <dbReference type="ARBA" id="ARBA00022723"/>
    </source>
</evidence>
<dbReference type="PANTHER" id="PTHR46036">
    <property type="entry name" value="LACTOYLGLUTATHIONE LYASE"/>
    <property type="match status" value="1"/>
</dbReference>
<dbReference type="GO" id="GO:0004462">
    <property type="term" value="F:lactoylglutathione lyase activity"/>
    <property type="evidence" value="ECO:0007669"/>
    <property type="project" value="InterPro"/>
</dbReference>
<dbReference type="AlphaFoldDB" id="A0A382RV46"/>
<dbReference type="InterPro" id="IPR037523">
    <property type="entry name" value="VOC_core"/>
</dbReference>